<evidence type="ECO:0000313" key="7">
    <source>
        <dbReference type="Proteomes" id="UP000265903"/>
    </source>
</evidence>
<gene>
    <name evidence="6" type="ORF">DOQ08_02412</name>
</gene>
<keyword evidence="3 5" id="KW-1133">Transmembrane helix</keyword>
<dbReference type="Proteomes" id="UP000265903">
    <property type="component" value="Unassembled WGS sequence"/>
</dbReference>
<evidence type="ECO:0000256" key="2">
    <source>
        <dbReference type="ARBA" id="ARBA00022692"/>
    </source>
</evidence>
<dbReference type="EMBL" id="QMDL01000003">
    <property type="protein sequence ID" value="RMJ02947.1"/>
    <property type="molecule type" value="Genomic_DNA"/>
</dbReference>
<reference evidence="6 7" key="1">
    <citation type="submission" date="2018-08" db="EMBL/GenBank/DDBJ databases">
        <title>Whole Genome Sequence of the Moderate Halophilic Marine Bacterium Marinobacter litoralis Sw-45.</title>
        <authorList>
            <person name="Musa H."/>
        </authorList>
    </citation>
    <scope>NUCLEOTIDE SEQUENCE [LARGE SCALE GENOMIC DNA]</scope>
    <source>
        <strain evidence="6 7">Sw-45</strain>
    </source>
</reference>
<evidence type="ECO:0000256" key="1">
    <source>
        <dbReference type="ARBA" id="ARBA00004127"/>
    </source>
</evidence>
<keyword evidence="2 5" id="KW-0812">Transmembrane</keyword>
<dbReference type="InterPro" id="IPR007318">
    <property type="entry name" value="Phopholipid_MeTrfase"/>
</dbReference>
<dbReference type="PANTHER" id="PTHR12714">
    <property type="entry name" value="PROTEIN-S ISOPRENYLCYSTEINE O-METHYLTRANSFERASE"/>
    <property type="match status" value="1"/>
</dbReference>
<evidence type="ECO:0000256" key="5">
    <source>
        <dbReference type="SAM" id="Phobius"/>
    </source>
</evidence>
<dbReference type="PANTHER" id="PTHR12714:SF24">
    <property type="entry name" value="SLR1182 PROTEIN"/>
    <property type="match status" value="1"/>
</dbReference>
<dbReference type="GO" id="GO:0012505">
    <property type="term" value="C:endomembrane system"/>
    <property type="evidence" value="ECO:0007669"/>
    <property type="project" value="UniProtKB-SubCell"/>
</dbReference>
<dbReference type="Pfam" id="PF04191">
    <property type="entry name" value="PEMT"/>
    <property type="match status" value="1"/>
</dbReference>
<protein>
    <recommendedName>
        <fullName evidence="8">Isoprenylcysteine carboxyl methyltransferase (ICMT) family protein</fullName>
    </recommendedName>
</protein>
<evidence type="ECO:0008006" key="8">
    <source>
        <dbReference type="Google" id="ProtNLM"/>
    </source>
</evidence>
<dbReference type="OrthoDB" id="9811969at2"/>
<organism evidence="6 7">
    <name type="scientific">Marinobacter litoralis</name>
    <dbReference type="NCBI Taxonomy" id="187981"/>
    <lineage>
        <taxon>Bacteria</taxon>
        <taxon>Pseudomonadati</taxon>
        <taxon>Pseudomonadota</taxon>
        <taxon>Gammaproteobacteria</taxon>
        <taxon>Pseudomonadales</taxon>
        <taxon>Marinobacteraceae</taxon>
        <taxon>Marinobacter</taxon>
    </lineage>
</organism>
<dbReference type="GO" id="GO:0016740">
    <property type="term" value="F:transferase activity"/>
    <property type="evidence" value="ECO:0007669"/>
    <property type="project" value="UniProtKB-ARBA"/>
</dbReference>
<comment type="caution">
    <text evidence="6">The sequence shown here is derived from an EMBL/GenBank/DDBJ whole genome shotgun (WGS) entry which is preliminary data.</text>
</comment>
<feature type="transmembrane region" description="Helical" evidence="5">
    <location>
        <begin position="92"/>
        <end position="122"/>
    </location>
</feature>
<proteinExistence type="predicted"/>
<name>A0A3M2RCC2_9GAMM</name>
<keyword evidence="7" id="KW-1185">Reference proteome</keyword>
<evidence type="ECO:0000256" key="3">
    <source>
        <dbReference type="ARBA" id="ARBA00022989"/>
    </source>
</evidence>
<feature type="transmembrane region" description="Helical" evidence="5">
    <location>
        <begin position="12"/>
        <end position="33"/>
    </location>
</feature>
<comment type="subcellular location">
    <subcellularLocation>
        <location evidence="1">Endomembrane system</location>
        <topology evidence="1">Multi-pass membrane protein</topology>
    </subcellularLocation>
</comment>
<evidence type="ECO:0000256" key="4">
    <source>
        <dbReference type="ARBA" id="ARBA00023136"/>
    </source>
</evidence>
<keyword evidence="4 5" id="KW-0472">Membrane</keyword>
<feature type="transmembrane region" description="Helical" evidence="5">
    <location>
        <begin position="40"/>
        <end position="60"/>
    </location>
</feature>
<sequence>MERLELKIPPVVQVFIFAGLMWISAVLLPALSITLSASPLVALILASAGVAFALLGVLAFRSAGTTVDPRIPDQSASLVTSGVYRISRNPMYVGFLLLLIGWGAFLGNIASFLLLPIFVMYMNRFQILPEERFMREKFGDQYRQYVTTVRRWI</sequence>
<dbReference type="AlphaFoldDB" id="A0A3M2RCC2"/>
<dbReference type="Gene3D" id="1.20.120.1630">
    <property type="match status" value="1"/>
</dbReference>
<dbReference type="RefSeq" id="WP_114335170.1">
    <property type="nucleotide sequence ID" value="NZ_QMDL01000003.1"/>
</dbReference>
<accession>A0A3M2RCC2</accession>
<evidence type="ECO:0000313" key="6">
    <source>
        <dbReference type="EMBL" id="RMJ02947.1"/>
    </source>
</evidence>